<dbReference type="Pfam" id="PF08900">
    <property type="entry name" value="AcaB"/>
    <property type="match status" value="1"/>
</dbReference>
<protein>
    <submittedName>
        <fullName evidence="2">PFL_4669 family integrating conjugative element protein</fullName>
    </submittedName>
</protein>
<evidence type="ECO:0000313" key="2">
    <source>
        <dbReference type="EMBL" id="MFC7411531.1"/>
    </source>
</evidence>
<gene>
    <name evidence="2" type="ORF">ACFQPB_21970</name>
</gene>
<organism evidence="2 3">
    <name type="scientific">Hydrogenophaga atypica</name>
    <dbReference type="NCBI Taxonomy" id="249409"/>
    <lineage>
        <taxon>Bacteria</taxon>
        <taxon>Pseudomonadati</taxon>
        <taxon>Pseudomonadota</taxon>
        <taxon>Betaproteobacteria</taxon>
        <taxon>Burkholderiales</taxon>
        <taxon>Comamonadaceae</taxon>
        <taxon>Hydrogenophaga</taxon>
    </lineage>
</organism>
<reference evidence="3" key="1">
    <citation type="journal article" date="2019" name="Int. J. Syst. Evol. Microbiol.">
        <title>The Global Catalogue of Microorganisms (GCM) 10K type strain sequencing project: providing services to taxonomists for standard genome sequencing and annotation.</title>
        <authorList>
            <consortium name="The Broad Institute Genomics Platform"/>
            <consortium name="The Broad Institute Genome Sequencing Center for Infectious Disease"/>
            <person name="Wu L."/>
            <person name="Ma J."/>
        </authorList>
    </citation>
    <scope>NUCLEOTIDE SEQUENCE [LARGE SCALE GENOMIC DNA]</scope>
    <source>
        <strain evidence="3">CGMCC 1.12371</strain>
    </source>
</reference>
<dbReference type="RefSeq" id="WP_382228058.1">
    <property type="nucleotide sequence ID" value="NZ_JBHTCA010000035.1"/>
</dbReference>
<keyword evidence="3" id="KW-1185">Reference proteome</keyword>
<sequence>MPSTKTKKQPDAATVVPPVSAVPASLLLKPVVAPAGRMKFETEKNSPFADGYSIAKEEAFLADFLAGDMDESDPLYDRYVELDERKNQLEKLRAQHRTHRGADKIVDHAEARGLDELGALVDEEADQMSIHTKEAYRMFMGRAKEPGTNNPAIIGGKRVAAALKALWDATGNDNPYADWALLRHEQTIKEVQRRLRRELQAAEKELVEQQSRGIKLSVLRSENPKVLNLGFKSPYGFAVASLIAEFDYYVRVQKTLARKNIRSDEQVRQAITELTRFVRRVFNETARFDRWLMRAEMKGLCRADFIPDAAADSKARVEFAVGVFGMVPSEIYSTKLQPRHSRRRLQITPAERSLLQTVGAALAKQEGLQADEAVATVSGEGAALLSEQETAAGVA</sequence>
<keyword evidence="1" id="KW-0175">Coiled coil</keyword>
<dbReference type="NCBIfam" id="TIGR03761">
    <property type="entry name" value="ICE_PFL4669"/>
    <property type="match status" value="1"/>
</dbReference>
<proteinExistence type="predicted"/>
<comment type="caution">
    <text evidence="2">The sequence shown here is derived from an EMBL/GenBank/DDBJ whole genome shotgun (WGS) entry which is preliminary data.</text>
</comment>
<feature type="coiled-coil region" evidence="1">
    <location>
        <begin position="181"/>
        <end position="212"/>
    </location>
</feature>
<evidence type="ECO:0000313" key="3">
    <source>
        <dbReference type="Proteomes" id="UP001596501"/>
    </source>
</evidence>
<name>A0ABW2QQH5_9BURK</name>
<dbReference type="Proteomes" id="UP001596501">
    <property type="component" value="Unassembled WGS sequence"/>
</dbReference>
<dbReference type="InterPro" id="IPR014996">
    <property type="entry name" value="AcaB"/>
</dbReference>
<dbReference type="EMBL" id="JBHTCA010000035">
    <property type="protein sequence ID" value="MFC7411531.1"/>
    <property type="molecule type" value="Genomic_DNA"/>
</dbReference>
<accession>A0ABW2QQH5</accession>
<evidence type="ECO:0000256" key="1">
    <source>
        <dbReference type="SAM" id="Coils"/>
    </source>
</evidence>